<organism evidence="2 3">
    <name type="scientific">Eisenbergiella tayi</name>
    <dbReference type="NCBI Taxonomy" id="1432052"/>
    <lineage>
        <taxon>Bacteria</taxon>
        <taxon>Bacillati</taxon>
        <taxon>Bacillota</taxon>
        <taxon>Clostridia</taxon>
        <taxon>Lachnospirales</taxon>
        <taxon>Lachnospiraceae</taxon>
        <taxon>Eisenbergiella</taxon>
    </lineage>
</organism>
<evidence type="ECO:0000313" key="3">
    <source>
        <dbReference type="Proteomes" id="UP000095003"/>
    </source>
</evidence>
<dbReference type="Gene3D" id="2.40.380.10">
    <property type="entry name" value="FomD-like"/>
    <property type="match status" value="1"/>
</dbReference>
<evidence type="ECO:0000313" key="2">
    <source>
        <dbReference type="EMBL" id="ODM11231.1"/>
    </source>
</evidence>
<sequence length="167" mass="19135">MKDPILYRRRLIPEECVLLKDDRILLHADNILVTSWQALKPRKDLHHGYSCYFFKEGYKISKFYAADNTLLYYYCDIITHDYNEKTNTLIVTDLLADVIIYPDGFVKVVDLAEISQALSANLLTIPQLQSALLSLDALLNRIYAGKLGELTAPINRFDPAQSLLLQQ</sequence>
<dbReference type="AlphaFoldDB" id="A0A1E3ARW6"/>
<dbReference type="RefSeq" id="WP_069157853.1">
    <property type="nucleotide sequence ID" value="NZ_DBFYTC010000052.1"/>
</dbReference>
<feature type="domain" description="DUF402" evidence="1">
    <location>
        <begin position="8"/>
        <end position="146"/>
    </location>
</feature>
<proteinExistence type="predicted"/>
<evidence type="ECO:0000259" key="1">
    <source>
        <dbReference type="Pfam" id="PF04167"/>
    </source>
</evidence>
<dbReference type="Proteomes" id="UP000095003">
    <property type="component" value="Unassembled WGS sequence"/>
</dbReference>
<dbReference type="InterPro" id="IPR007295">
    <property type="entry name" value="DUF402"/>
</dbReference>
<dbReference type="Pfam" id="PF04167">
    <property type="entry name" value="DUF402"/>
    <property type="match status" value="1"/>
</dbReference>
<reference evidence="2 3" key="1">
    <citation type="submission" date="2016-07" db="EMBL/GenBank/DDBJ databases">
        <title>Characterization of isolates of Eisenbergiella tayi derived from blood cultures, using whole genome sequencing.</title>
        <authorList>
            <person name="Burdz T."/>
            <person name="Wiebe D."/>
            <person name="Huynh C."/>
            <person name="Bernard K."/>
        </authorList>
    </citation>
    <scope>NUCLEOTIDE SEQUENCE [LARGE SCALE GENOMIC DNA]</scope>
    <source>
        <strain evidence="2 3">NML 120489</strain>
    </source>
</reference>
<dbReference type="PATRIC" id="fig|1432052.3.peg.4061"/>
<accession>A0A1E3ARW6</accession>
<protein>
    <recommendedName>
        <fullName evidence="1">DUF402 domain-containing protein</fullName>
    </recommendedName>
</protein>
<dbReference type="SUPFAM" id="SSF159234">
    <property type="entry name" value="FomD-like"/>
    <property type="match status" value="1"/>
</dbReference>
<dbReference type="EMBL" id="MCGI01000003">
    <property type="protein sequence ID" value="ODM11231.1"/>
    <property type="molecule type" value="Genomic_DNA"/>
</dbReference>
<gene>
    <name evidence="2" type="ORF">BEH84_03660</name>
</gene>
<name>A0A1E3ARW6_9FIRM</name>
<comment type="caution">
    <text evidence="2">The sequence shown here is derived from an EMBL/GenBank/DDBJ whole genome shotgun (WGS) entry which is preliminary data.</text>
</comment>
<dbReference type="InterPro" id="IPR035930">
    <property type="entry name" value="FomD-like_sf"/>
</dbReference>